<feature type="transmembrane region" description="Helical" evidence="1">
    <location>
        <begin position="148"/>
        <end position="170"/>
    </location>
</feature>
<keyword evidence="3" id="KW-1185">Reference proteome</keyword>
<feature type="transmembrane region" description="Helical" evidence="1">
    <location>
        <begin position="52"/>
        <end position="77"/>
    </location>
</feature>
<reference evidence="2" key="1">
    <citation type="submission" date="2022-01" db="EMBL/GenBank/DDBJ databases">
        <title>PSI-footprinting approach for the identification of protein synthesis inhibitor producers.</title>
        <authorList>
            <person name="Handel F."/>
            <person name="Kulik A."/>
            <person name="Wex K.W."/>
            <person name="Berscheid A."/>
            <person name="Saur J.S."/>
            <person name="Winkler A."/>
            <person name="Wibberg D."/>
            <person name="Kalinowski J."/>
            <person name="Broetz-Oesterhelt H."/>
            <person name="Mast Y."/>
        </authorList>
    </citation>
    <scope>NUCLEOTIDE SEQUENCE</scope>
    <source>
        <strain evidence="2">KNN 49.3e</strain>
    </source>
</reference>
<evidence type="ECO:0000313" key="3">
    <source>
        <dbReference type="Proteomes" id="UP000830158"/>
    </source>
</evidence>
<keyword evidence="1" id="KW-0472">Membrane</keyword>
<keyword evidence="1" id="KW-0812">Transmembrane</keyword>
<evidence type="ECO:0000313" key="2">
    <source>
        <dbReference type="EMBL" id="UQS25360.1"/>
    </source>
</evidence>
<evidence type="ECO:0000256" key="1">
    <source>
        <dbReference type="SAM" id="Phobius"/>
    </source>
</evidence>
<feature type="transmembrane region" description="Helical" evidence="1">
    <location>
        <begin position="83"/>
        <end position="104"/>
    </location>
</feature>
<feature type="transmembrane region" description="Helical" evidence="1">
    <location>
        <begin position="116"/>
        <end position="136"/>
    </location>
</feature>
<evidence type="ECO:0008006" key="4">
    <source>
        <dbReference type="Google" id="ProtNLM"/>
    </source>
</evidence>
<dbReference type="Proteomes" id="UP000830158">
    <property type="component" value="Chromosome"/>
</dbReference>
<organism evidence="2 3">
    <name type="scientific">Amycolatopsis thermalba</name>
    <dbReference type="NCBI Taxonomy" id="944492"/>
    <lineage>
        <taxon>Bacteria</taxon>
        <taxon>Bacillati</taxon>
        <taxon>Actinomycetota</taxon>
        <taxon>Actinomycetes</taxon>
        <taxon>Pseudonocardiales</taxon>
        <taxon>Pseudonocardiaceae</taxon>
        <taxon>Amycolatopsis</taxon>
    </lineage>
</organism>
<sequence length="174" mass="17414">MRAVSGCWRGIALLSWFDGGDATMRSGAPNSSYGGYLGHPRDMPGLMRGARVLLFVMGGVQLTVGALVASFSAGIIAGNGGSIADAVALVSVLLGLGALSIVLGTKFATGGRGVRVTTIVYASLMIVACLGILGLGDGFGLIFAGGPVIGLACGGIILALMVTAQAGAWFNRPR</sequence>
<name>A0ABY4NZ42_9PSEU</name>
<dbReference type="EMBL" id="CP091196">
    <property type="protein sequence ID" value="UQS25360.1"/>
    <property type="molecule type" value="Genomic_DNA"/>
</dbReference>
<accession>A0ABY4NZ42</accession>
<dbReference type="RefSeq" id="WP_233156960.1">
    <property type="nucleotide sequence ID" value="NZ_CP091196.1"/>
</dbReference>
<protein>
    <recommendedName>
        <fullName evidence="4">Integral membrane protein</fullName>
    </recommendedName>
</protein>
<proteinExistence type="predicted"/>
<keyword evidence="1" id="KW-1133">Transmembrane helix</keyword>
<gene>
    <name evidence="2" type="ORF">L1857_22390</name>
</gene>